<organism evidence="1">
    <name type="scientific">uncultured Caudovirales phage</name>
    <dbReference type="NCBI Taxonomy" id="2100421"/>
    <lineage>
        <taxon>Viruses</taxon>
        <taxon>Duplodnaviria</taxon>
        <taxon>Heunggongvirae</taxon>
        <taxon>Uroviricota</taxon>
        <taxon>Caudoviricetes</taxon>
        <taxon>Peduoviridae</taxon>
        <taxon>Maltschvirus</taxon>
        <taxon>Maltschvirus maltsch</taxon>
    </lineage>
</organism>
<reference evidence="1" key="1">
    <citation type="submission" date="2020-04" db="EMBL/GenBank/DDBJ databases">
        <authorList>
            <person name="Chiriac C."/>
            <person name="Salcher M."/>
            <person name="Ghai R."/>
            <person name="Kavagutti S V."/>
        </authorList>
    </citation>
    <scope>NUCLEOTIDE SEQUENCE</scope>
</reference>
<protein>
    <submittedName>
        <fullName evidence="1">Uncharacterized protein</fullName>
    </submittedName>
</protein>
<proteinExistence type="predicted"/>
<feature type="non-terminal residue" evidence="1">
    <location>
        <position position="99"/>
    </location>
</feature>
<sequence>MSKEHIGKYGYDFKGDSFVRIGRAKKFNFSLNKMIEISKDYKHIYKASGKFRKVNFDGRYVLYIFSNIEISDEVIDYLNFLEIIRFINNLYIISLYNIK</sequence>
<evidence type="ECO:0000313" key="1">
    <source>
        <dbReference type="EMBL" id="CAB4158170.1"/>
    </source>
</evidence>
<dbReference type="EMBL" id="LR796667">
    <property type="protein sequence ID" value="CAB4158170.1"/>
    <property type="molecule type" value="Genomic_DNA"/>
</dbReference>
<gene>
    <name evidence="1" type="ORF">UFOVP695_39</name>
</gene>
<accession>A0A6J5NEM2</accession>
<name>A0A6J5NEM2_9CAUD</name>